<reference evidence="2 3" key="1">
    <citation type="submission" date="2020-08" db="EMBL/GenBank/DDBJ databases">
        <title>Complete Genome Sequence of Effusibacillus dendaii Strain skT53, Isolated from Farmland soil.</title>
        <authorList>
            <person name="Konishi T."/>
            <person name="Kawasaki H."/>
        </authorList>
    </citation>
    <scope>NUCLEOTIDE SEQUENCE [LARGE SCALE GENOMIC DNA]</scope>
    <source>
        <strain evidence="3">skT53</strain>
    </source>
</reference>
<accession>A0A7I8DEL7</accession>
<dbReference type="RefSeq" id="WP_200756560.1">
    <property type="nucleotide sequence ID" value="NZ_AP023366.1"/>
</dbReference>
<evidence type="ECO:0000259" key="1">
    <source>
        <dbReference type="Pfam" id="PF07883"/>
    </source>
</evidence>
<evidence type="ECO:0000313" key="3">
    <source>
        <dbReference type="Proteomes" id="UP000593802"/>
    </source>
</evidence>
<dbReference type="InterPro" id="IPR014710">
    <property type="entry name" value="RmlC-like_jellyroll"/>
</dbReference>
<feature type="domain" description="Cupin type-2" evidence="1">
    <location>
        <begin position="35"/>
        <end position="99"/>
    </location>
</feature>
<dbReference type="Pfam" id="PF07883">
    <property type="entry name" value="Cupin_2"/>
    <property type="match status" value="1"/>
</dbReference>
<dbReference type="SUPFAM" id="SSF51182">
    <property type="entry name" value="RmlC-like cupins"/>
    <property type="match status" value="1"/>
</dbReference>
<protein>
    <submittedName>
        <fullName evidence="2">Cupin</fullName>
    </submittedName>
</protein>
<proteinExistence type="predicted"/>
<gene>
    <name evidence="2" type="ORF">skT53_19750</name>
</gene>
<dbReference type="Gene3D" id="2.60.120.10">
    <property type="entry name" value="Jelly Rolls"/>
    <property type="match status" value="1"/>
</dbReference>
<dbReference type="KEGG" id="eff:skT53_19750"/>
<name>A0A7I8DEL7_9BACL</name>
<evidence type="ECO:0000313" key="2">
    <source>
        <dbReference type="EMBL" id="BCJ86990.1"/>
    </source>
</evidence>
<dbReference type="InterPro" id="IPR013096">
    <property type="entry name" value="Cupin_2"/>
</dbReference>
<dbReference type="InterPro" id="IPR011051">
    <property type="entry name" value="RmlC_Cupin_sf"/>
</dbReference>
<dbReference type="EMBL" id="AP023366">
    <property type="protein sequence ID" value="BCJ86990.1"/>
    <property type="molecule type" value="Genomic_DNA"/>
</dbReference>
<dbReference type="Proteomes" id="UP000593802">
    <property type="component" value="Chromosome"/>
</dbReference>
<dbReference type="AlphaFoldDB" id="A0A7I8DEL7"/>
<keyword evidence="3" id="KW-1185">Reference proteome</keyword>
<organism evidence="2 3">
    <name type="scientific">Effusibacillus dendaii</name>
    <dbReference type="NCBI Taxonomy" id="2743772"/>
    <lineage>
        <taxon>Bacteria</taxon>
        <taxon>Bacillati</taxon>
        <taxon>Bacillota</taxon>
        <taxon>Bacilli</taxon>
        <taxon>Bacillales</taxon>
        <taxon>Alicyclobacillaceae</taxon>
        <taxon>Effusibacillus</taxon>
    </lineage>
</organism>
<sequence>MSKAETVFQHAVFDDRSVSKVNNFTGHDLTTNTYYFKPGQSMGYQSTAGGDQVYVVLQGEGQFYLNNGQEETIDVESGSIMYIPKGVSFKIVNNQSSDLICTGVQHPAHQ</sequence>